<dbReference type="Proteomes" id="UP000043437">
    <property type="component" value="Unassembled WGS sequence"/>
</dbReference>
<dbReference type="EMBL" id="CDMG01000004">
    <property type="protein sequence ID" value="CRI32143.1"/>
    <property type="molecule type" value="Genomic_DNA"/>
</dbReference>
<reference evidence="2" key="1">
    <citation type="submission" date="2014-12" db="EMBL/GenBank/DDBJ databases">
        <authorList>
            <person name="Jaenicke S."/>
        </authorList>
    </citation>
    <scope>NUCLEOTIDE SEQUENCE [LARGE SCALE GENOMIC DNA]</scope>
</reference>
<name>A0A0K2Y6F4_9HELI</name>
<proteinExistence type="predicted"/>
<sequence>MKLGNPLSVIYKKHKTGVKGELIPKEWYGYGYKHIYMNPKYKHHAAQKPVEILEHCLAIVPSEAWC</sequence>
<accession>A0A0K2Y6F4</accession>
<dbReference type="AlphaFoldDB" id="A0A0K2Y6F4"/>
<gene>
    <name evidence="1" type="ORF">HAL07_06180</name>
</gene>
<organism evidence="1 2">
    <name type="scientific">Helicobacter ailurogastricus</name>
    <dbReference type="NCBI Taxonomy" id="1578720"/>
    <lineage>
        <taxon>Bacteria</taxon>
        <taxon>Pseudomonadati</taxon>
        <taxon>Campylobacterota</taxon>
        <taxon>Epsilonproteobacteria</taxon>
        <taxon>Campylobacterales</taxon>
        <taxon>Helicobacteraceae</taxon>
        <taxon>Helicobacter</taxon>
    </lineage>
</organism>
<evidence type="ECO:0000313" key="1">
    <source>
        <dbReference type="EMBL" id="CRI32143.1"/>
    </source>
</evidence>
<protein>
    <submittedName>
        <fullName evidence="1">Uncharacterized protein</fullName>
    </submittedName>
</protein>
<evidence type="ECO:0000313" key="2">
    <source>
        <dbReference type="Proteomes" id="UP000043437"/>
    </source>
</evidence>